<proteinExistence type="predicted"/>
<accession>A0AAW2YI96</accession>
<dbReference type="AlphaFoldDB" id="A0AAW2YI96"/>
<protein>
    <submittedName>
        <fullName evidence="1">CENSYa</fullName>
    </submittedName>
</protein>
<organism evidence="1 2">
    <name type="scientific">Acrasis kona</name>
    <dbReference type="NCBI Taxonomy" id="1008807"/>
    <lineage>
        <taxon>Eukaryota</taxon>
        <taxon>Discoba</taxon>
        <taxon>Heterolobosea</taxon>
        <taxon>Tetramitia</taxon>
        <taxon>Eutetramitia</taxon>
        <taxon>Acrasidae</taxon>
        <taxon>Acrasis</taxon>
    </lineage>
</organism>
<comment type="caution">
    <text evidence="1">The sequence shown here is derived from an EMBL/GenBank/DDBJ whole genome shotgun (WGS) entry which is preliminary data.</text>
</comment>
<dbReference type="EMBL" id="JAOPGA020000100">
    <property type="protein sequence ID" value="KAL0476799.1"/>
    <property type="molecule type" value="Genomic_DNA"/>
</dbReference>
<evidence type="ECO:0000313" key="1">
    <source>
        <dbReference type="EMBL" id="KAL0476799.1"/>
    </source>
</evidence>
<evidence type="ECO:0000313" key="2">
    <source>
        <dbReference type="Proteomes" id="UP001431209"/>
    </source>
</evidence>
<reference evidence="1 2" key="1">
    <citation type="submission" date="2024-03" db="EMBL/GenBank/DDBJ databases">
        <title>The Acrasis kona genome and developmental transcriptomes reveal deep origins of eukaryotic multicellular pathways.</title>
        <authorList>
            <person name="Sheikh S."/>
            <person name="Fu C.-J."/>
            <person name="Brown M.W."/>
            <person name="Baldauf S.L."/>
        </authorList>
    </citation>
    <scope>NUCLEOTIDE SEQUENCE [LARGE SCALE GENOMIC DNA]</scope>
    <source>
        <strain evidence="1 2">ATCC MYA-3509</strain>
    </source>
</reference>
<keyword evidence="2" id="KW-1185">Reference proteome</keyword>
<dbReference type="Proteomes" id="UP001431209">
    <property type="component" value="Unassembled WGS sequence"/>
</dbReference>
<name>A0AAW2YI96_9EUKA</name>
<gene>
    <name evidence="1" type="ORF">AKO1_006642</name>
</gene>
<sequence length="63" mass="7281">MVNIKDWTRNGLWNIVYPENEVMKNTGLDPKMISNSAQKTLRKYAAGGHIKDNEVHLLLLMNR</sequence>